<sequence>MAGLAACTSLTLRMYAERKQWELGRIDAQLRFVRDEQGVELITREIAFGAPLSEEQLSRLAEICEKTPVTKTIKRGTEIRTTVSRTPAA</sequence>
<dbReference type="Proteomes" id="UP000071778">
    <property type="component" value="Chromosome"/>
</dbReference>
<dbReference type="SUPFAM" id="SSF82784">
    <property type="entry name" value="OsmC-like"/>
    <property type="match status" value="1"/>
</dbReference>
<gene>
    <name evidence="1" type="ORF">CAter282_2035</name>
</gene>
<dbReference type="InterPro" id="IPR036102">
    <property type="entry name" value="OsmC/Ohrsf"/>
</dbReference>
<dbReference type="EMBL" id="CP013235">
    <property type="protein sequence ID" value="AMP09796.1"/>
    <property type="molecule type" value="Genomic_DNA"/>
</dbReference>
<proteinExistence type="predicted"/>
<dbReference type="Pfam" id="PF02566">
    <property type="entry name" value="OsmC"/>
    <property type="match status" value="1"/>
</dbReference>
<dbReference type="PANTHER" id="PTHR39624:SF2">
    <property type="entry name" value="OSMC-LIKE PROTEIN"/>
    <property type="match status" value="1"/>
</dbReference>
<evidence type="ECO:0000313" key="2">
    <source>
        <dbReference type="Proteomes" id="UP000071778"/>
    </source>
</evidence>
<dbReference type="AlphaFoldDB" id="A0A127QIH1"/>
<dbReference type="PANTHER" id="PTHR39624">
    <property type="entry name" value="PROTEIN INVOLVED IN RIMO-MEDIATED BETA-METHYLTHIOLATION OF RIBOSOMAL PROTEIN S12 YCAO"/>
    <property type="match status" value="1"/>
</dbReference>
<keyword evidence="2" id="KW-1185">Reference proteome</keyword>
<dbReference type="Gene3D" id="3.30.300.20">
    <property type="match status" value="1"/>
</dbReference>
<name>A0A127QIH1_9BURK</name>
<dbReference type="PATRIC" id="fig|279058.18.peg.2002"/>
<dbReference type="InterPro" id="IPR003718">
    <property type="entry name" value="OsmC/Ohr_fam"/>
</dbReference>
<reference evidence="1 2" key="1">
    <citation type="submission" date="2015-11" db="EMBL/GenBank/DDBJ databases">
        <title>Exploring the genomic traits of fungus-feeding bacterial genus Collimonas.</title>
        <authorList>
            <person name="Song C."/>
            <person name="Schmidt R."/>
            <person name="de Jager V."/>
            <person name="Krzyzanowska D."/>
            <person name="Jongedijk E."/>
            <person name="Cankar K."/>
            <person name="Beekwilder J."/>
            <person name="van Veen A."/>
            <person name="de Boer W."/>
            <person name="van Veen J.A."/>
            <person name="Garbeva P."/>
        </authorList>
    </citation>
    <scope>NUCLEOTIDE SEQUENCE [LARGE SCALE GENOMIC DNA]</scope>
    <source>
        <strain evidence="1 2">Ter282</strain>
    </source>
</reference>
<protein>
    <submittedName>
        <fullName evidence="1">OsmC-like family protein</fullName>
    </submittedName>
</protein>
<accession>A0A127QIH1</accession>
<dbReference type="InterPro" id="IPR015946">
    <property type="entry name" value="KH_dom-like_a/b"/>
</dbReference>
<organism evidence="1 2">
    <name type="scientific">Collimonas arenae</name>
    <dbReference type="NCBI Taxonomy" id="279058"/>
    <lineage>
        <taxon>Bacteria</taxon>
        <taxon>Pseudomonadati</taxon>
        <taxon>Pseudomonadota</taxon>
        <taxon>Betaproteobacteria</taxon>
        <taxon>Burkholderiales</taxon>
        <taxon>Oxalobacteraceae</taxon>
        <taxon>Collimonas</taxon>
    </lineage>
</organism>
<evidence type="ECO:0000313" key="1">
    <source>
        <dbReference type="EMBL" id="AMP09796.1"/>
    </source>
</evidence>